<comment type="caution">
    <text evidence="1">The sequence shown here is derived from an EMBL/GenBank/DDBJ whole genome shotgun (WGS) entry which is preliminary data.</text>
</comment>
<accession>A0A081NKB6</accession>
<dbReference type="OrthoDB" id="6188167at2"/>
<dbReference type="Proteomes" id="UP000028073">
    <property type="component" value="Unassembled WGS sequence"/>
</dbReference>
<organism evidence="1 2">
    <name type="scientific">Endozoicomonas numazuensis</name>
    <dbReference type="NCBI Taxonomy" id="1137799"/>
    <lineage>
        <taxon>Bacteria</taxon>
        <taxon>Pseudomonadati</taxon>
        <taxon>Pseudomonadota</taxon>
        <taxon>Gammaproteobacteria</taxon>
        <taxon>Oceanospirillales</taxon>
        <taxon>Endozoicomonadaceae</taxon>
        <taxon>Endozoicomonas</taxon>
    </lineage>
</organism>
<dbReference type="InterPro" id="IPR012434">
    <property type="entry name" value="DUF1631"/>
</dbReference>
<protein>
    <recommendedName>
        <fullName evidence="3">Thymidine phosphorylase</fullName>
    </recommendedName>
</protein>
<dbReference type="eggNOG" id="COG3170">
    <property type="taxonomic scope" value="Bacteria"/>
</dbReference>
<evidence type="ECO:0000313" key="2">
    <source>
        <dbReference type="Proteomes" id="UP000028073"/>
    </source>
</evidence>
<evidence type="ECO:0000313" key="1">
    <source>
        <dbReference type="EMBL" id="KEQ18889.1"/>
    </source>
</evidence>
<name>A0A081NKB6_9GAMM</name>
<dbReference type="AlphaFoldDB" id="A0A081NKB6"/>
<evidence type="ECO:0008006" key="3">
    <source>
        <dbReference type="Google" id="ProtNLM"/>
    </source>
</evidence>
<dbReference type="RefSeq" id="WP_034832361.1">
    <property type="nucleotide sequence ID" value="NZ_JOKH01000001.1"/>
</dbReference>
<reference evidence="1 2" key="1">
    <citation type="submission" date="2014-06" db="EMBL/GenBank/DDBJ databases">
        <title>Whole Genome Sequences of Three Symbiotic Endozoicomonas Bacteria.</title>
        <authorList>
            <person name="Neave M.J."/>
            <person name="Apprill A."/>
            <person name="Voolstra C.R."/>
        </authorList>
    </citation>
    <scope>NUCLEOTIDE SEQUENCE [LARGE SCALE GENOMIC DNA]</scope>
    <source>
        <strain evidence="1 2">DSM 25634</strain>
    </source>
</reference>
<dbReference type="STRING" id="1137799.GZ78_02205"/>
<dbReference type="EMBL" id="JOKH01000001">
    <property type="protein sequence ID" value="KEQ18889.1"/>
    <property type="molecule type" value="Genomic_DNA"/>
</dbReference>
<gene>
    <name evidence="1" type="ORF">GZ78_02205</name>
</gene>
<keyword evidence="2" id="KW-1185">Reference proteome</keyword>
<sequence length="770" mass="87470">MTGTSSNVVPLPSSAKLSQIGEINTAFINFFQKLVIPPIDDILTDLIKHVIELSESGKNNAQIMQFMEARQILERSKSEIIKLFEQESLKHFHQLEEEDNPPPSFSMSDLSLIENGDLEKKLAWQHAANQLSMNDNLQHFNNIQSRLTGLINLEPDRNPLGAQKICESFASALAPAPLDADLIQELLLQFALKIKPSVIKLWIEVDDHLESIGLEVNKTTTRIADIPEDQPFSESEHIQAITETHGRDSALPPLNNTSIPSNEPSQVWNEAFMDELANKLVSRVEGLLHSPSSESSNGTVSSDARIFASIELASTLTMIQDELSGQHACIFNLAESIKSALRDKGVKQKLSPRHSDLINMVGMLFEFILDDHELPDEVKKLIGLLQIPVLKLTLLEEDFLTDRHHAARELLNDMTSAGMHTTLHPETEQPVIELIEETVKYIIKHFIQNPDIFSSCHKTFNEKLHKIRESLEQTQVQIVHTQPDPDEPSDETNTEETALENKAENEFRSIITELVSRHQYTVPDSIEKMVHEAWPEVIEQIDKNSASEISQWFDVINTLDIMLWNLQPENRNSVPAEDWLILKNMLLDYLNESGHNPFIVVEWMHALNTLISMPIEFPREAEVITVSPESSITENEQKEPDMEEIILQSQRVDKQTHDSDFLMSEAIDVISEEYETIEKRAPNVHADVQISVGQWVEFIGKQDQHFRCKLSSINAASNRFIFVNSSGMKVAEMSGYELKLGIENERIRIIEDTQFFDKALHAVMDKFLKF</sequence>
<proteinExistence type="predicted"/>
<dbReference type="Pfam" id="PF07793">
    <property type="entry name" value="DUF1631"/>
    <property type="match status" value="1"/>
</dbReference>